<name>A0A1L9V754_ASPGL</name>
<dbReference type="Proteomes" id="UP000184300">
    <property type="component" value="Unassembled WGS sequence"/>
</dbReference>
<evidence type="ECO:0000313" key="2">
    <source>
        <dbReference type="EMBL" id="OJJ79741.1"/>
    </source>
</evidence>
<protein>
    <submittedName>
        <fullName evidence="2">Uncharacterized protein</fullName>
    </submittedName>
</protein>
<reference evidence="3" key="1">
    <citation type="journal article" date="2017" name="Genome Biol.">
        <title>Comparative genomics reveals high biological diversity and specific adaptations in the industrially and medically important fungal genus Aspergillus.</title>
        <authorList>
            <person name="de Vries R.P."/>
            <person name="Riley R."/>
            <person name="Wiebenga A."/>
            <person name="Aguilar-Osorio G."/>
            <person name="Amillis S."/>
            <person name="Uchima C.A."/>
            <person name="Anderluh G."/>
            <person name="Asadollahi M."/>
            <person name="Askin M."/>
            <person name="Barry K."/>
            <person name="Battaglia E."/>
            <person name="Bayram O."/>
            <person name="Benocci T."/>
            <person name="Braus-Stromeyer S.A."/>
            <person name="Caldana C."/>
            <person name="Canovas D."/>
            <person name="Cerqueira G.C."/>
            <person name="Chen F."/>
            <person name="Chen W."/>
            <person name="Choi C."/>
            <person name="Clum A."/>
            <person name="Dos Santos R.A."/>
            <person name="Damasio A.R."/>
            <person name="Diallinas G."/>
            <person name="Emri T."/>
            <person name="Fekete E."/>
            <person name="Flipphi M."/>
            <person name="Freyberg S."/>
            <person name="Gallo A."/>
            <person name="Gournas C."/>
            <person name="Habgood R."/>
            <person name="Hainaut M."/>
            <person name="Harispe M.L."/>
            <person name="Henrissat B."/>
            <person name="Hilden K.S."/>
            <person name="Hope R."/>
            <person name="Hossain A."/>
            <person name="Karabika E."/>
            <person name="Karaffa L."/>
            <person name="Karanyi Z."/>
            <person name="Krasevec N."/>
            <person name="Kuo A."/>
            <person name="Kusch H."/>
            <person name="LaButti K."/>
            <person name="Lagendijk E.L."/>
            <person name="Lapidus A."/>
            <person name="Levasseur A."/>
            <person name="Lindquist E."/>
            <person name="Lipzen A."/>
            <person name="Logrieco A.F."/>
            <person name="MacCabe A."/>
            <person name="Maekelae M.R."/>
            <person name="Malavazi I."/>
            <person name="Melin P."/>
            <person name="Meyer V."/>
            <person name="Mielnichuk N."/>
            <person name="Miskei M."/>
            <person name="Molnar A.P."/>
            <person name="Mule G."/>
            <person name="Ngan C.Y."/>
            <person name="Orejas M."/>
            <person name="Orosz E."/>
            <person name="Ouedraogo J.P."/>
            <person name="Overkamp K.M."/>
            <person name="Park H.-S."/>
            <person name="Perrone G."/>
            <person name="Piumi F."/>
            <person name="Punt P.J."/>
            <person name="Ram A.F."/>
            <person name="Ramon A."/>
            <person name="Rauscher S."/>
            <person name="Record E."/>
            <person name="Riano-Pachon D.M."/>
            <person name="Robert V."/>
            <person name="Roehrig J."/>
            <person name="Ruller R."/>
            <person name="Salamov A."/>
            <person name="Salih N.S."/>
            <person name="Samson R.A."/>
            <person name="Sandor E."/>
            <person name="Sanguinetti M."/>
            <person name="Schuetze T."/>
            <person name="Sepcic K."/>
            <person name="Shelest E."/>
            <person name="Sherlock G."/>
            <person name="Sophianopoulou V."/>
            <person name="Squina F.M."/>
            <person name="Sun H."/>
            <person name="Susca A."/>
            <person name="Todd R.B."/>
            <person name="Tsang A."/>
            <person name="Unkles S.E."/>
            <person name="van de Wiele N."/>
            <person name="van Rossen-Uffink D."/>
            <person name="Oliveira J.V."/>
            <person name="Vesth T.C."/>
            <person name="Visser J."/>
            <person name="Yu J.-H."/>
            <person name="Zhou M."/>
            <person name="Andersen M.R."/>
            <person name="Archer D.B."/>
            <person name="Baker S.E."/>
            <person name="Benoit I."/>
            <person name="Brakhage A.A."/>
            <person name="Braus G.H."/>
            <person name="Fischer R."/>
            <person name="Frisvad J.C."/>
            <person name="Goldman G.H."/>
            <person name="Houbraken J."/>
            <person name="Oakley B."/>
            <person name="Pocsi I."/>
            <person name="Scazzocchio C."/>
            <person name="Seiboth B."/>
            <person name="vanKuyk P.A."/>
            <person name="Wortman J."/>
            <person name="Dyer P.S."/>
            <person name="Grigoriev I.V."/>
        </authorList>
    </citation>
    <scope>NUCLEOTIDE SEQUENCE [LARGE SCALE GENOMIC DNA]</scope>
    <source>
        <strain evidence="3">CBS 516.65</strain>
    </source>
</reference>
<feature type="region of interest" description="Disordered" evidence="1">
    <location>
        <begin position="90"/>
        <end position="114"/>
    </location>
</feature>
<sequence>MVFNHDESFGKYEAFATSIEDYTYTFVKAIMSLEYLQSIRAGKPACGALEVLRSRPFDIADRGARKGFLKGIMAFGRYFVERPEFSFPMRKSAISSSPPNQYAPHNHRDDRPQQYRTTVSQDFARKVFYSGGTCQCPTTVVCLAEGSKYSLTYRLMYSMLHQQLGVPSRKDLMQGPDEIDELLEKGNPFREFFEHLSNAIFTGQAKDEDDEEPVTECFTAASSQEIQPEIYSELALKAFIKAIVKIMGSKISPKWKIAVFVFLFPVLISRLDY</sequence>
<dbReference type="EMBL" id="KV878915">
    <property type="protein sequence ID" value="OJJ79741.1"/>
    <property type="molecule type" value="Genomic_DNA"/>
</dbReference>
<keyword evidence="3" id="KW-1185">Reference proteome</keyword>
<dbReference type="RefSeq" id="XP_022396439.1">
    <property type="nucleotide sequence ID" value="XM_022543864.1"/>
</dbReference>
<organism evidence="2 3">
    <name type="scientific">Aspergillus glaucus CBS 516.65</name>
    <dbReference type="NCBI Taxonomy" id="1160497"/>
    <lineage>
        <taxon>Eukaryota</taxon>
        <taxon>Fungi</taxon>
        <taxon>Dikarya</taxon>
        <taxon>Ascomycota</taxon>
        <taxon>Pezizomycotina</taxon>
        <taxon>Eurotiomycetes</taxon>
        <taxon>Eurotiomycetidae</taxon>
        <taxon>Eurotiales</taxon>
        <taxon>Aspergillaceae</taxon>
        <taxon>Aspergillus</taxon>
        <taxon>Aspergillus subgen. Aspergillus</taxon>
    </lineage>
</organism>
<gene>
    <name evidence="2" type="ORF">ASPGLDRAFT_29557</name>
</gene>
<dbReference type="AlphaFoldDB" id="A0A1L9V754"/>
<evidence type="ECO:0000313" key="3">
    <source>
        <dbReference type="Proteomes" id="UP000184300"/>
    </source>
</evidence>
<accession>A0A1L9V754</accession>
<dbReference type="GeneID" id="34460125"/>
<evidence type="ECO:0000256" key="1">
    <source>
        <dbReference type="SAM" id="MobiDB-lite"/>
    </source>
</evidence>
<dbReference type="OrthoDB" id="4422094at2759"/>
<dbReference type="VEuPathDB" id="FungiDB:ASPGLDRAFT_29557"/>
<proteinExistence type="predicted"/>